<name>A0A6G1MFQ1_ORBOL</name>
<evidence type="ECO:0000313" key="2">
    <source>
        <dbReference type="EMBL" id="KAF3225277.1"/>
    </source>
</evidence>
<organism evidence="2 3">
    <name type="scientific">Orbilia oligospora</name>
    <name type="common">Nematode-trapping fungus</name>
    <name type="synonym">Arthrobotrys oligospora</name>
    <dbReference type="NCBI Taxonomy" id="2813651"/>
    <lineage>
        <taxon>Eukaryota</taxon>
        <taxon>Fungi</taxon>
        <taxon>Dikarya</taxon>
        <taxon>Ascomycota</taxon>
        <taxon>Pezizomycotina</taxon>
        <taxon>Orbiliomycetes</taxon>
        <taxon>Orbiliales</taxon>
        <taxon>Orbiliaceae</taxon>
        <taxon>Orbilia</taxon>
    </lineage>
</organism>
<feature type="compositionally biased region" description="Polar residues" evidence="1">
    <location>
        <begin position="141"/>
        <end position="155"/>
    </location>
</feature>
<evidence type="ECO:0000313" key="3">
    <source>
        <dbReference type="Proteomes" id="UP000483672"/>
    </source>
</evidence>
<feature type="compositionally biased region" description="Basic residues" evidence="1">
    <location>
        <begin position="114"/>
        <end position="135"/>
    </location>
</feature>
<feature type="region of interest" description="Disordered" evidence="1">
    <location>
        <begin position="1"/>
        <end position="27"/>
    </location>
</feature>
<comment type="caution">
    <text evidence="2">The sequence shown here is derived from an EMBL/GenBank/DDBJ whole genome shotgun (WGS) entry which is preliminary data.</text>
</comment>
<feature type="compositionally biased region" description="Low complexity" evidence="1">
    <location>
        <begin position="63"/>
        <end position="96"/>
    </location>
</feature>
<sequence length="164" mass="17288">MAGATNQKDLNGELGTSVGTDPSPLERFVSYNPIELDVAYTLAGMGTDGDPASGPASGPQLGPAAAQPQVQKQAQPTNTGSTAAPAAATALGSTEAQGTPVGPVVDPAPTTAPRPKRQRKQRQRKQRQRKQRQRKQPQPPSRTSGRIQAKYNGQFNYWPRCSGG</sequence>
<protein>
    <submittedName>
        <fullName evidence="2">Uncharacterized protein</fullName>
    </submittedName>
</protein>
<accession>A0A6G1MFQ1</accession>
<dbReference type="AlphaFoldDB" id="A0A6G1MFQ1"/>
<gene>
    <name evidence="2" type="ORF">TWF191_005327</name>
</gene>
<proteinExistence type="predicted"/>
<evidence type="ECO:0000256" key="1">
    <source>
        <dbReference type="SAM" id="MobiDB-lite"/>
    </source>
</evidence>
<dbReference type="EMBL" id="WIPF01000028">
    <property type="protein sequence ID" value="KAF3225277.1"/>
    <property type="molecule type" value="Genomic_DNA"/>
</dbReference>
<reference evidence="2 3" key="1">
    <citation type="submission" date="2019-06" db="EMBL/GenBank/DDBJ databases">
        <authorList>
            <person name="Palmer J.M."/>
        </authorList>
    </citation>
    <scope>NUCLEOTIDE SEQUENCE [LARGE SCALE GENOMIC DNA]</scope>
    <source>
        <strain evidence="2 3">TWF191</strain>
    </source>
</reference>
<dbReference type="Proteomes" id="UP000483672">
    <property type="component" value="Unassembled WGS sequence"/>
</dbReference>
<feature type="region of interest" description="Disordered" evidence="1">
    <location>
        <begin position="42"/>
        <end position="164"/>
    </location>
</feature>